<dbReference type="Pfam" id="PF24818">
    <property type="entry name" value="PH_TRF2_HOY1"/>
    <property type="match status" value="1"/>
</dbReference>
<dbReference type="EMBL" id="JAGGNH010000008">
    <property type="protein sequence ID" value="KAJ0965760.1"/>
    <property type="molecule type" value="Genomic_DNA"/>
</dbReference>
<evidence type="ECO:0000259" key="2">
    <source>
        <dbReference type="Pfam" id="PF24818"/>
    </source>
</evidence>
<protein>
    <recommendedName>
        <fullName evidence="2">TRF2/HOY1 PH-like domain-containing protein</fullName>
    </recommendedName>
</protein>
<comment type="caution">
    <text evidence="3">The sequence shown here is derived from an EMBL/GenBank/DDBJ whole genome shotgun (WGS) entry which is preliminary data.</text>
</comment>
<accession>A0A9D5H769</accession>
<organism evidence="3 4">
    <name type="scientific">Dioscorea zingiberensis</name>
    <dbReference type="NCBI Taxonomy" id="325984"/>
    <lineage>
        <taxon>Eukaryota</taxon>
        <taxon>Viridiplantae</taxon>
        <taxon>Streptophyta</taxon>
        <taxon>Embryophyta</taxon>
        <taxon>Tracheophyta</taxon>
        <taxon>Spermatophyta</taxon>
        <taxon>Magnoliopsida</taxon>
        <taxon>Liliopsida</taxon>
        <taxon>Dioscoreales</taxon>
        <taxon>Dioscoreaceae</taxon>
        <taxon>Dioscorea</taxon>
    </lineage>
</organism>
<reference evidence="3" key="1">
    <citation type="submission" date="2021-03" db="EMBL/GenBank/DDBJ databases">
        <authorList>
            <person name="Li Z."/>
            <person name="Yang C."/>
        </authorList>
    </citation>
    <scope>NUCLEOTIDE SEQUENCE</scope>
    <source>
        <strain evidence="3">Dzin_1.0</strain>
        <tissue evidence="3">Leaf</tissue>
    </source>
</reference>
<keyword evidence="4" id="KW-1185">Reference proteome</keyword>
<evidence type="ECO:0000256" key="1">
    <source>
        <dbReference type="SAM" id="MobiDB-lite"/>
    </source>
</evidence>
<evidence type="ECO:0000313" key="3">
    <source>
        <dbReference type="EMBL" id="KAJ0965760.1"/>
    </source>
</evidence>
<evidence type="ECO:0000313" key="4">
    <source>
        <dbReference type="Proteomes" id="UP001085076"/>
    </source>
</evidence>
<dbReference type="InterPro" id="IPR057939">
    <property type="entry name" value="TRF2_HOY1_PH"/>
</dbReference>
<reference evidence="3" key="2">
    <citation type="journal article" date="2022" name="Hortic Res">
        <title>The genome of Dioscorea zingiberensis sheds light on the biosynthesis, origin and evolution of the medicinally important diosgenin saponins.</title>
        <authorList>
            <person name="Li Y."/>
            <person name="Tan C."/>
            <person name="Li Z."/>
            <person name="Guo J."/>
            <person name="Li S."/>
            <person name="Chen X."/>
            <person name="Wang C."/>
            <person name="Dai X."/>
            <person name="Yang H."/>
            <person name="Song W."/>
            <person name="Hou L."/>
            <person name="Xu J."/>
            <person name="Tong Z."/>
            <person name="Xu A."/>
            <person name="Yuan X."/>
            <person name="Wang W."/>
            <person name="Yang Q."/>
            <person name="Chen L."/>
            <person name="Sun Z."/>
            <person name="Wang K."/>
            <person name="Pan B."/>
            <person name="Chen J."/>
            <person name="Bao Y."/>
            <person name="Liu F."/>
            <person name="Qi X."/>
            <person name="Gang D.R."/>
            <person name="Wen J."/>
            <person name="Li J."/>
        </authorList>
    </citation>
    <scope>NUCLEOTIDE SEQUENCE</scope>
    <source>
        <strain evidence="3">Dzin_1.0</strain>
    </source>
</reference>
<name>A0A9D5H769_9LILI</name>
<dbReference type="PANTHER" id="PTHR33494:SF1">
    <property type="entry name" value="C2H2-TYPE DOMAIN-CONTAINING PROTEIN-RELATED"/>
    <property type="match status" value="1"/>
</dbReference>
<sequence length="272" mass="29851">MVRMPNPGEIRPESLPAMKAAGAKPVAVKMEVEDHLEEEHGPLSKRSKHVGSSRQWGAGAADMLPSEVVPYNLLNEPSPLGLSLRKSPSLLDLIQMRLSQANSAAASSIASCGSLELGKKDLKSTAASSTIDKLKASNFPASLLRIGSWECISRYEGDLVAKCYYAKHKLVWEVLEGGLKSKIEIQWSDITALKATCPENGPGTLDVVLARQPLFFRETNPQPRKHTLWQATSDFTGGQASLHKRHFLQCPQGLLSKHFEKLIQCDPRLYLS</sequence>
<proteinExistence type="predicted"/>
<feature type="domain" description="TRF2/HOY1 PH-like" evidence="2">
    <location>
        <begin position="138"/>
        <end position="255"/>
    </location>
</feature>
<feature type="region of interest" description="Disordered" evidence="1">
    <location>
        <begin position="34"/>
        <end position="54"/>
    </location>
</feature>
<dbReference type="PANTHER" id="PTHR33494">
    <property type="entry name" value="OS02G0793800 PROTEIN"/>
    <property type="match status" value="1"/>
</dbReference>
<feature type="region of interest" description="Disordered" evidence="1">
    <location>
        <begin position="1"/>
        <end position="21"/>
    </location>
</feature>
<dbReference type="Proteomes" id="UP001085076">
    <property type="component" value="Miscellaneous, Linkage group lg08"/>
</dbReference>
<dbReference type="AlphaFoldDB" id="A0A9D5H769"/>
<gene>
    <name evidence="3" type="ORF">J5N97_026898</name>
</gene>
<dbReference type="OrthoDB" id="1516808at2759"/>